<dbReference type="PATRIC" id="fig|742725.3.peg.1307"/>
<evidence type="ECO:0000313" key="3">
    <source>
        <dbReference type="Proteomes" id="UP000006008"/>
    </source>
</evidence>
<gene>
    <name evidence="2" type="ORF">HMPREF9450_01231</name>
</gene>
<feature type="transmembrane region" description="Helical" evidence="1">
    <location>
        <begin position="109"/>
        <end position="126"/>
    </location>
</feature>
<accession>G5H8H1</accession>
<feature type="transmembrane region" description="Helical" evidence="1">
    <location>
        <begin position="146"/>
        <end position="170"/>
    </location>
</feature>
<evidence type="ECO:0000313" key="2">
    <source>
        <dbReference type="EMBL" id="EHB92366.1"/>
    </source>
</evidence>
<evidence type="ECO:0000256" key="1">
    <source>
        <dbReference type="SAM" id="Phobius"/>
    </source>
</evidence>
<proteinExistence type="predicted"/>
<keyword evidence="1" id="KW-0812">Transmembrane</keyword>
<keyword evidence="1" id="KW-0472">Membrane</keyword>
<organism evidence="2 3">
    <name type="scientific">Alistipes indistinctus YIT 12060</name>
    <dbReference type="NCBI Taxonomy" id="742725"/>
    <lineage>
        <taxon>Bacteria</taxon>
        <taxon>Pseudomonadati</taxon>
        <taxon>Bacteroidota</taxon>
        <taxon>Bacteroidia</taxon>
        <taxon>Bacteroidales</taxon>
        <taxon>Rikenellaceae</taxon>
        <taxon>Alistipes</taxon>
    </lineage>
</organism>
<dbReference type="Proteomes" id="UP000006008">
    <property type="component" value="Unassembled WGS sequence"/>
</dbReference>
<dbReference type="eggNOG" id="ENOG5033HZA">
    <property type="taxonomic scope" value="Bacteria"/>
</dbReference>
<dbReference type="HOGENOM" id="CLU_1745816_0_0_10"/>
<keyword evidence="3" id="KW-1185">Reference proteome</keyword>
<protein>
    <recommendedName>
        <fullName evidence="4">B box-type domain-containing protein</fullName>
    </recommendedName>
</protein>
<dbReference type="AlphaFoldDB" id="G5H8H1"/>
<comment type="caution">
    <text evidence="2">The sequence shown here is derived from an EMBL/GenBank/DDBJ whole genome shotgun (WGS) entry which is preliminary data.</text>
</comment>
<evidence type="ECO:0008006" key="4">
    <source>
        <dbReference type="Google" id="ProtNLM"/>
    </source>
</evidence>
<sequence length="179" mass="20384">MGDKYQEFKIMLNFIQENGYQLSFFNECGMNCYYHPTEPAVARCTRCGKGVCSQCIRYSGEAVVCPACDRTGQTEGLFYYLKYVILYVALFCIGYELDFMSSETVRHSPYESGYILLALVCGWQALNRIMPLRMESGTLVAWGIYALLKALAAVVVGIFTAPLIVLYNIYKLIVEFRRE</sequence>
<reference evidence="2 3" key="1">
    <citation type="submission" date="2011-08" db="EMBL/GenBank/DDBJ databases">
        <title>The Genome Sequence of Alistipes indistinctus YIT 12060.</title>
        <authorList>
            <consortium name="The Broad Institute Genome Sequencing Platform"/>
            <person name="Earl A."/>
            <person name="Ward D."/>
            <person name="Feldgarden M."/>
            <person name="Gevers D."/>
            <person name="Morotomi M."/>
            <person name="Young S.K."/>
            <person name="Zeng Q."/>
            <person name="Gargeya S."/>
            <person name="Fitzgerald M."/>
            <person name="Haas B."/>
            <person name="Abouelleil A."/>
            <person name="Alvarado L."/>
            <person name="Arachchi H.M."/>
            <person name="Berlin A."/>
            <person name="Brown A."/>
            <person name="Chapman S.B."/>
            <person name="Chen Z."/>
            <person name="Dunbar C."/>
            <person name="Freedman E."/>
            <person name="Gearin G."/>
            <person name="Gellesch M."/>
            <person name="Goldberg J."/>
            <person name="Griggs A."/>
            <person name="Gujja S."/>
            <person name="Heiman D."/>
            <person name="Howarth C."/>
            <person name="Larson L."/>
            <person name="Lui A."/>
            <person name="MacDonald P.J.P."/>
            <person name="Montmayeur A."/>
            <person name="Murphy C."/>
            <person name="Neiman D."/>
            <person name="Pearson M."/>
            <person name="Priest M."/>
            <person name="Roberts A."/>
            <person name="Saif S."/>
            <person name="Shea T."/>
            <person name="Shenoy N."/>
            <person name="Sisk P."/>
            <person name="Stolte C."/>
            <person name="Sykes S."/>
            <person name="Wortman J."/>
            <person name="Nusbaum C."/>
            <person name="Birren B."/>
        </authorList>
    </citation>
    <scope>NUCLEOTIDE SEQUENCE [LARGE SCALE GENOMIC DNA]</scope>
    <source>
        <strain evidence="2 3">YIT 12060</strain>
    </source>
</reference>
<dbReference type="EMBL" id="ADLD01000011">
    <property type="protein sequence ID" value="EHB92366.1"/>
    <property type="molecule type" value="Genomic_DNA"/>
</dbReference>
<feature type="transmembrane region" description="Helical" evidence="1">
    <location>
        <begin position="77"/>
        <end position="97"/>
    </location>
</feature>
<name>G5H8H1_9BACT</name>
<dbReference type="STRING" id="742725.HMPREF9450_01231"/>
<keyword evidence="1" id="KW-1133">Transmembrane helix</keyword>